<evidence type="ECO:0000259" key="1">
    <source>
        <dbReference type="PROSITE" id="PS50174"/>
    </source>
</evidence>
<dbReference type="AlphaFoldDB" id="A0A151R2D5"/>
<proteinExistence type="predicted"/>
<dbReference type="InterPro" id="IPR000467">
    <property type="entry name" value="G_patch_dom"/>
</dbReference>
<dbReference type="PANTHER" id="PTHR32108">
    <property type="entry name" value="DNA-DIRECTED RNA POLYMERASE SUBUNIT ALPHA"/>
    <property type="match status" value="1"/>
</dbReference>
<accession>A0A151R2D5</accession>
<dbReference type="Gramene" id="C.cajan_37850.t">
    <property type="protein sequence ID" value="C.cajan_37850.t"/>
    <property type="gene ID" value="C.cajan_37850"/>
</dbReference>
<feature type="domain" description="G-patch" evidence="1">
    <location>
        <begin position="387"/>
        <end position="433"/>
    </location>
</feature>
<reference evidence="2" key="1">
    <citation type="journal article" date="2012" name="Nat. Biotechnol.">
        <title>Draft genome sequence of pigeonpea (Cajanus cajan), an orphan legume crop of resource-poor farmers.</title>
        <authorList>
            <person name="Varshney R.K."/>
            <person name="Chen W."/>
            <person name="Li Y."/>
            <person name="Bharti A.K."/>
            <person name="Saxena R.K."/>
            <person name="Schlueter J.A."/>
            <person name="Donoghue M.T."/>
            <person name="Azam S."/>
            <person name="Fan G."/>
            <person name="Whaley A.M."/>
            <person name="Farmer A.D."/>
            <person name="Sheridan J."/>
            <person name="Iwata A."/>
            <person name="Tuteja R."/>
            <person name="Penmetsa R.V."/>
            <person name="Wu W."/>
            <person name="Upadhyaya H.D."/>
            <person name="Yang S.P."/>
            <person name="Shah T."/>
            <person name="Saxena K.B."/>
            <person name="Michael T."/>
            <person name="McCombie W.R."/>
            <person name="Yang B."/>
            <person name="Zhang G."/>
            <person name="Yang H."/>
            <person name="Wang J."/>
            <person name="Spillane C."/>
            <person name="Cook D.R."/>
            <person name="May G.D."/>
            <person name="Xu X."/>
            <person name="Jackson S.A."/>
        </authorList>
    </citation>
    <scope>NUCLEOTIDE SEQUENCE [LARGE SCALE GENOMIC DNA]</scope>
</reference>
<organism evidence="2 3">
    <name type="scientific">Cajanus cajan</name>
    <name type="common">Pigeon pea</name>
    <name type="synonym">Cajanus indicus</name>
    <dbReference type="NCBI Taxonomy" id="3821"/>
    <lineage>
        <taxon>Eukaryota</taxon>
        <taxon>Viridiplantae</taxon>
        <taxon>Streptophyta</taxon>
        <taxon>Embryophyta</taxon>
        <taxon>Tracheophyta</taxon>
        <taxon>Spermatophyta</taxon>
        <taxon>Magnoliopsida</taxon>
        <taxon>eudicotyledons</taxon>
        <taxon>Gunneridae</taxon>
        <taxon>Pentapetalae</taxon>
        <taxon>rosids</taxon>
        <taxon>fabids</taxon>
        <taxon>Fabales</taxon>
        <taxon>Fabaceae</taxon>
        <taxon>Papilionoideae</taxon>
        <taxon>50 kb inversion clade</taxon>
        <taxon>NPAAA clade</taxon>
        <taxon>indigoferoid/millettioid clade</taxon>
        <taxon>Phaseoleae</taxon>
        <taxon>Cajanus</taxon>
    </lineage>
</organism>
<name>A0A151R2D5_CAJCA</name>
<keyword evidence="3" id="KW-1185">Reference proteome</keyword>
<dbReference type="SUPFAM" id="SSF50630">
    <property type="entry name" value="Acid proteases"/>
    <property type="match status" value="1"/>
</dbReference>
<dbReference type="GO" id="GO:0003676">
    <property type="term" value="F:nucleic acid binding"/>
    <property type="evidence" value="ECO:0007669"/>
    <property type="project" value="InterPro"/>
</dbReference>
<gene>
    <name evidence="2" type="ORF">KK1_042162</name>
</gene>
<dbReference type="OMA" id="VKIHKPV"/>
<dbReference type="Proteomes" id="UP000075243">
    <property type="component" value="Unassembled WGS sequence"/>
</dbReference>
<sequence>MHTLGISPPDANTLKPLVVQIPAPFHYKDTKAVPWRYDAKVKSDYLNAQQKKGVDTARTNITNITGVGGMTRSGRVYTPEELRVKDFTRHHEEKENTIINEGVSGVRRRDDKKVVDERKKEVSDEEASEFLKFIRQSEYKLIDQLNHTPARVSLLSVLMNSESHRKLLMKILNEAHVSNDITLDTFGGIVGNITANNHLTFTDDEVPAEGRGHNKALHISVKCANHILARVLIDNGSSLNVMPKSTLDRLPCDGTHMKPSSMIVRAFDGSRREVMGEIEIPVQIGPFTFNITFQVMDIKPAYSCLLGRPWIHSAGVVPSSLHQKLKFIVEDKLVIVSGEEDMLVSCPTPTRYIEATEEALETSFQSLEIISTAYVESPMGSPQSSSASMMVAKVMMNGGYQPGLGLGKCLEGVTKLIDLPENKNRWGLGYKPTQADKRRMAEENKEKRLARLENREPKVQKIPICHLYQSFRSGGVVHADQVAMIKEDDDDNHANFIYLCDPCEELRNWKIVEFPVTLNSISK</sequence>
<evidence type="ECO:0000313" key="2">
    <source>
        <dbReference type="EMBL" id="KYP36696.1"/>
    </source>
</evidence>
<dbReference type="CDD" id="cd00303">
    <property type="entry name" value="retropepsin_like"/>
    <property type="match status" value="1"/>
</dbReference>
<dbReference type="PROSITE" id="PS50174">
    <property type="entry name" value="G_PATCH"/>
    <property type="match status" value="1"/>
</dbReference>
<evidence type="ECO:0000313" key="3">
    <source>
        <dbReference type="Proteomes" id="UP000075243"/>
    </source>
</evidence>
<protein>
    <recommendedName>
        <fullName evidence="1">G-patch domain-containing protein</fullName>
    </recommendedName>
</protein>
<dbReference type="PANTHER" id="PTHR32108:SF9">
    <property type="entry name" value="REVERSE TRANSCRIPTASE RNASE H-LIKE DOMAIN-CONTAINING PROTEIN"/>
    <property type="match status" value="1"/>
</dbReference>
<dbReference type="EMBL" id="KQ484179">
    <property type="protein sequence ID" value="KYP36696.1"/>
    <property type="molecule type" value="Genomic_DNA"/>
</dbReference>
<dbReference type="InterPro" id="IPR021109">
    <property type="entry name" value="Peptidase_aspartic_dom_sf"/>
</dbReference>
<dbReference type="Gene3D" id="2.40.70.10">
    <property type="entry name" value="Acid Proteases"/>
    <property type="match status" value="1"/>
</dbReference>